<dbReference type="EMBL" id="PSQE01000008">
    <property type="protein sequence ID" value="RHN39557.1"/>
    <property type="molecule type" value="Genomic_DNA"/>
</dbReference>
<sequence>MVLHYRQQSVNEKKERGRCMQALLPSISPTFIKQQHQLYAPV</sequence>
<accession>A0A396GLB9</accession>
<evidence type="ECO:0000313" key="2">
    <source>
        <dbReference type="Proteomes" id="UP000265566"/>
    </source>
</evidence>
<comment type="caution">
    <text evidence="1">The sequence shown here is derived from an EMBL/GenBank/DDBJ whole genome shotgun (WGS) entry which is preliminary data.</text>
</comment>
<dbReference type="Proteomes" id="UP000265566">
    <property type="component" value="Chromosome 8"/>
</dbReference>
<organism evidence="1 2">
    <name type="scientific">Medicago truncatula</name>
    <name type="common">Barrel medic</name>
    <name type="synonym">Medicago tribuloides</name>
    <dbReference type="NCBI Taxonomy" id="3880"/>
    <lineage>
        <taxon>Eukaryota</taxon>
        <taxon>Viridiplantae</taxon>
        <taxon>Streptophyta</taxon>
        <taxon>Embryophyta</taxon>
        <taxon>Tracheophyta</taxon>
        <taxon>Spermatophyta</taxon>
        <taxon>Magnoliopsida</taxon>
        <taxon>eudicotyledons</taxon>
        <taxon>Gunneridae</taxon>
        <taxon>Pentapetalae</taxon>
        <taxon>rosids</taxon>
        <taxon>fabids</taxon>
        <taxon>Fabales</taxon>
        <taxon>Fabaceae</taxon>
        <taxon>Papilionoideae</taxon>
        <taxon>50 kb inversion clade</taxon>
        <taxon>NPAAA clade</taxon>
        <taxon>Hologalegina</taxon>
        <taxon>IRL clade</taxon>
        <taxon>Trifolieae</taxon>
        <taxon>Medicago</taxon>
    </lineage>
</organism>
<dbReference type="AlphaFoldDB" id="A0A396GLB9"/>
<reference evidence="2" key="1">
    <citation type="journal article" date="2018" name="Nat. Plants">
        <title>Whole-genome landscape of Medicago truncatula symbiotic genes.</title>
        <authorList>
            <person name="Pecrix Y."/>
            <person name="Staton S.E."/>
            <person name="Sallet E."/>
            <person name="Lelandais-Briere C."/>
            <person name="Moreau S."/>
            <person name="Carrere S."/>
            <person name="Blein T."/>
            <person name="Jardinaud M.F."/>
            <person name="Latrasse D."/>
            <person name="Zouine M."/>
            <person name="Zahm M."/>
            <person name="Kreplak J."/>
            <person name="Mayjonade B."/>
            <person name="Satge C."/>
            <person name="Perez M."/>
            <person name="Cauet S."/>
            <person name="Marande W."/>
            <person name="Chantry-Darmon C."/>
            <person name="Lopez-Roques C."/>
            <person name="Bouchez O."/>
            <person name="Berard A."/>
            <person name="Debelle F."/>
            <person name="Munos S."/>
            <person name="Bendahmane A."/>
            <person name="Berges H."/>
            <person name="Niebel A."/>
            <person name="Buitink J."/>
            <person name="Frugier F."/>
            <person name="Benhamed M."/>
            <person name="Crespi M."/>
            <person name="Gouzy J."/>
            <person name="Gamas P."/>
        </authorList>
    </citation>
    <scope>NUCLEOTIDE SEQUENCE [LARGE SCALE GENOMIC DNA]</scope>
    <source>
        <strain evidence="2">cv. Jemalong A17</strain>
    </source>
</reference>
<name>A0A396GLB9_MEDTR</name>
<protein>
    <submittedName>
        <fullName evidence="1">Uncharacterized protein</fullName>
    </submittedName>
</protein>
<evidence type="ECO:0000313" key="1">
    <source>
        <dbReference type="EMBL" id="RHN39557.1"/>
    </source>
</evidence>
<dbReference type="Gramene" id="rna45588">
    <property type="protein sequence ID" value="RHN39557.1"/>
    <property type="gene ID" value="gene45588"/>
</dbReference>
<proteinExistence type="predicted"/>
<gene>
    <name evidence="1" type="ORF">MtrunA17_Chr8g0345081</name>
</gene>